<name>A0ABN3Y2C8_9ENTE</name>
<evidence type="ECO:0000313" key="1">
    <source>
        <dbReference type="EMBL" id="GAA3015069.1"/>
    </source>
</evidence>
<gene>
    <name evidence="1" type="ORF">GCM10019998_09000</name>
</gene>
<proteinExistence type="predicted"/>
<reference evidence="1 2" key="1">
    <citation type="journal article" date="2019" name="Int. J. Syst. Evol. Microbiol.">
        <title>The Global Catalogue of Microorganisms (GCM) 10K type strain sequencing project: providing services to taxonomists for standard genome sequencing and annotation.</title>
        <authorList>
            <consortium name="The Broad Institute Genomics Platform"/>
            <consortium name="The Broad Institute Genome Sequencing Center for Infectious Disease"/>
            <person name="Wu L."/>
            <person name="Ma J."/>
        </authorList>
    </citation>
    <scope>NUCLEOTIDE SEQUENCE [LARGE SCALE GENOMIC DNA]</scope>
    <source>
        <strain evidence="1 2">JCM 8736</strain>
    </source>
</reference>
<keyword evidence="2" id="KW-1185">Reference proteome</keyword>
<sequence length="77" mass="8599">MGGTEYIISSTNSPMTKIDVQLNLRNIRNYTQSVNIPASYSYSEGIYFSYNGARKYRVVSLRAQVLNGFGYGTVSSK</sequence>
<comment type="caution">
    <text evidence="1">The sequence shown here is derived from an EMBL/GenBank/DDBJ whole genome shotgun (WGS) entry which is preliminary data.</text>
</comment>
<accession>A0ABN3Y2C8</accession>
<dbReference type="EMBL" id="BAAAXQ010000026">
    <property type="protein sequence ID" value="GAA3015069.1"/>
    <property type="molecule type" value="Genomic_DNA"/>
</dbReference>
<dbReference type="Proteomes" id="UP001501577">
    <property type="component" value="Unassembled WGS sequence"/>
</dbReference>
<evidence type="ECO:0000313" key="2">
    <source>
        <dbReference type="Proteomes" id="UP001501577"/>
    </source>
</evidence>
<organism evidence="1 2">
    <name type="scientific">Tetragenococcus solitarius</name>
    <dbReference type="NCBI Taxonomy" id="71453"/>
    <lineage>
        <taxon>Bacteria</taxon>
        <taxon>Bacillati</taxon>
        <taxon>Bacillota</taxon>
        <taxon>Bacilli</taxon>
        <taxon>Lactobacillales</taxon>
        <taxon>Enterococcaceae</taxon>
        <taxon>Tetragenococcus</taxon>
    </lineage>
</organism>
<protein>
    <submittedName>
        <fullName evidence="1">Uncharacterized protein</fullName>
    </submittedName>
</protein>